<name>A0A1T4T5A9_9HYPH</name>
<evidence type="ECO:0000313" key="2">
    <source>
        <dbReference type="EMBL" id="SKA35593.1"/>
    </source>
</evidence>
<gene>
    <name evidence="2" type="ORF">SAMN02745126_05690</name>
</gene>
<dbReference type="Proteomes" id="UP000190092">
    <property type="component" value="Unassembled WGS sequence"/>
</dbReference>
<evidence type="ECO:0000313" key="3">
    <source>
        <dbReference type="Proteomes" id="UP000190092"/>
    </source>
</evidence>
<feature type="signal peptide" evidence="1">
    <location>
        <begin position="1"/>
        <end position="27"/>
    </location>
</feature>
<evidence type="ECO:0000256" key="1">
    <source>
        <dbReference type="SAM" id="SignalP"/>
    </source>
</evidence>
<dbReference type="EMBL" id="FUWJ01000013">
    <property type="protein sequence ID" value="SKA35593.1"/>
    <property type="molecule type" value="Genomic_DNA"/>
</dbReference>
<sequence length="126" mass="13832">MPFRRWSVVARPIVLLCATALALPALAQEGFHGQGHAQNHDWYRDLKQPETGYSCCNGTIDGREGDCRPTRAYLSEDGMWHALVDGHWITVPPRAVLKQLAPDGNSHICASRSGLVYCFLGGSPKS</sequence>
<dbReference type="OrthoDB" id="8235148at2"/>
<dbReference type="RefSeq" id="WP_085937425.1">
    <property type="nucleotide sequence ID" value="NZ_FUWJ01000013.1"/>
</dbReference>
<keyword evidence="3" id="KW-1185">Reference proteome</keyword>
<accession>A0A1T4T5A9</accession>
<organism evidence="2 3">
    <name type="scientific">Enhydrobacter aerosaccus</name>
    <dbReference type="NCBI Taxonomy" id="225324"/>
    <lineage>
        <taxon>Bacteria</taxon>
        <taxon>Pseudomonadati</taxon>
        <taxon>Pseudomonadota</taxon>
        <taxon>Alphaproteobacteria</taxon>
        <taxon>Hyphomicrobiales</taxon>
        <taxon>Enhydrobacter</taxon>
    </lineage>
</organism>
<protein>
    <submittedName>
        <fullName evidence="2">Uncharacterized protein</fullName>
    </submittedName>
</protein>
<reference evidence="3" key="1">
    <citation type="submission" date="2017-02" db="EMBL/GenBank/DDBJ databases">
        <authorList>
            <person name="Varghese N."/>
            <person name="Submissions S."/>
        </authorList>
    </citation>
    <scope>NUCLEOTIDE SEQUENCE [LARGE SCALE GENOMIC DNA]</scope>
    <source>
        <strain evidence="3">ATCC 27094</strain>
    </source>
</reference>
<keyword evidence="1" id="KW-0732">Signal</keyword>
<proteinExistence type="predicted"/>
<feature type="chain" id="PRO_5012368810" evidence="1">
    <location>
        <begin position="28"/>
        <end position="126"/>
    </location>
</feature>
<dbReference type="AlphaFoldDB" id="A0A1T4T5A9"/>